<keyword evidence="4" id="KW-0611">Plant defense</keyword>
<feature type="transmembrane region" description="Helical" evidence="8">
    <location>
        <begin position="384"/>
        <end position="408"/>
    </location>
</feature>
<feature type="transmembrane region" description="Helical" evidence="8">
    <location>
        <begin position="15"/>
        <end position="36"/>
    </location>
</feature>
<name>A0A9W6WP19_9STRA</name>
<dbReference type="OrthoDB" id="68481at2759"/>
<feature type="domain" description="EF-hand" evidence="9">
    <location>
        <begin position="486"/>
        <end position="521"/>
    </location>
</feature>
<proteinExistence type="inferred from homology"/>
<organism evidence="10 11">
    <name type="scientific">Phytophthora lilii</name>
    <dbReference type="NCBI Taxonomy" id="2077276"/>
    <lineage>
        <taxon>Eukaryota</taxon>
        <taxon>Sar</taxon>
        <taxon>Stramenopiles</taxon>
        <taxon>Oomycota</taxon>
        <taxon>Peronosporomycetes</taxon>
        <taxon>Peronosporales</taxon>
        <taxon>Peronosporaceae</taxon>
        <taxon>Phytophthora</taxon>
    </lineage>
</organism>
<keyword evidence="5 8" id="KW-1133">Transmembrane helix</keyword>
<comment type="similarity">
    <text evidence="2">Belongs to the MLO family.</text>
</comment>
<keyword evidence="3 8" id="KW-0812">Transmembrane</keyword>
<feature type="transmembrane region" description="Helical" evidence="8">
    <location>
        <begin position="56"/>
        <end position="74"/>
    </location>
</feature>
<dbReference type="PROSITE" id="PS50222">
    <property type="entry name" value="EF_HAND_2"/>
    <property type="match status" value="1"/>
</dbReference>
<dbReference type="GO" id="GO:0005509">
    <property type="term" value="F:calcium ion binding"/>
    <property type="evidence" value="ECO:0007669"/>
    <property type="project" value="InterPro"/>
</dbReference>
<evidence type="ECO:0000256" key="8">
    <source>
        <dbReference type="SAM" id="Phobius"/>
    </source>
</evidence>
<accession>A0A9W6WP19</accession>
<evidence type="ECO:0000256" key="2">
    <source>
        <dbReference type="ARBA" id="ARBA00006574"/>
    </source>
</evidence>
<evidence type="ECO:0000256" key="7">
    <source>
        <dbReference type="ARBA" id="ARBA00023265"/>
    </source>
</evidence>
<dbReference type="InterPro" id="IPR002048">
    <property type="entry name" value="EF_hand_dom"/>
</dbReference>
<dbReference type="Proteomes" id="UP001165083">
    <property type="component" value="Unassembled WGS sequence"/>
</dbReference>
<evidence type="ECO:0000313" key="11">
    <source>
        <dbReference type="Proteomes" id="UP001165083"/>
    </source>
</evidence>
<protein>
    <submittedName>
        <fullName evidence="10">Unnamed protein product</fullName>
    </submittedName>
</protein>
<evidence type="ECO:0000256" key="5">
    <source>
        <dbReference type="ARBA" id="ARBA00022989"/>
    </source>
</evidence>
<evidence type="ECO:0000256" key="6">
    <source>
        <dbReference type="ARBA" id="ARBA00023136"/>
    </source>
</evidence>
<dbReference type="Pfam" id="PF03094">
    <property type="entry name" value="Mlo"/>
    <property type="match status" value="1"/>
</dbReference>
<dbReference type="InterPro" id="IPR011992">
    <property type="entry name" value="EF-hand-dom_pair"/>
</dbReference>
<evidence type="ECO:0000256" key="3">
    <source>
        <dbReference type="ARBA" id="ARBA00022692"/>
    </source>
</evidence>
<evidence type="ECO:0000256" key="4">
    <source>
        <dbReference type="ARBA" id="ARBA00022821"/>
    </source>
</evidence>
<keyword evidence="7" id="KW-0568">Pathogenesis-related protein</keyword>
<evidence type="ECO:0000259" key="9">
    <source>
        <dbReference type="PROSITE" id="PS50222"/>
    </source>
</evidence>
<gene>
    <name evidence="10" type="ORF">Plil01_000832800</name>
</gene>
<dbReference type="EMBL" id="BSXW01000399">
    <property type="protein sequence ID" value="GMF21175.1"/>
    <property type="molecule type" value="Genomic_DNA"/>
</dbReference>
<dbReference type="SUPFAM" id="SSF47473">
    <property type="entry name" value="EF-hand"/>
    <property type="match status" value="1"/>
</dbReference>
<reference evidence="10" key="1">
    <citation type="submission" date="2023-04" db="EMBL/GenBank/DDBJ databases">
        <title>Phytophthora lilii NBRC 32176.</title>
        <authorList>
            <person name="Ichikawa N."/>
            <person name="Sato H."/>
            <person name="Tonouchi N."/>
        </authorList>
    </citation>
    <scope>NUCLEOTIDE SEQUENCE</scope>
    <source>
        <strain evidence="10">NBRC 32176</strain>
    </source>
</reference>
<comment type="caution">
    <text evidence="10">The sequence shown here is derived from an EMBL/GenBank/DDBJ whole genome shotgun (WGS) entry which is preliminary data.</text>
</comment>
<keyword evidence="11" id="KW-1185">Reference proteome</keyword>
<feature type="transmembrane region" description="Helical" evidence="8">
    <location>
        <begin position="94"/>
        <end position="112"/>
    </location>
</feature>
<comment type="subcellular location">
    <subcellularLocation>
        <location evidence="1">Membrane</location>
        <topology evidence="1">Multi-pass membrane protein</topology>
    </subcellularLocation>
</comment>
<keyword evidence="6 8" id="KW-0472">Membrane</keyword>
<sequence>MAGASLFHVGEDVEFWRVLVHLSVLAAFLTGFEYALHRLEHRLAQHDKFYQILQKVYRELMILGLISLVLKILKEVAPIDGSSKPMIAFQVADLVIFGLAIALILQTVYIFLRLQKQGERQDQAELITTKCLVDGFHTQNTTDCDSSCLRARATLFFWRWCGQTVGNTQFDTALVKHRLLRHVFLGRFGLPQLFPFLKYLRLAQENQVLYMIEVEPSMWLVLLVVAWGICGLAESAQGFALVKLLAVFAWLVLFAHVVVLIYFRSSIHQLTKIAGYSDDKFVLCANLTLIAEEEVSAWHSEEADSALDSMRQVYELQTDIEHERKSTHYDFLDHDLGFNLVSSLCRRISRPFKPKNNLSFRQSDEALAPPDISIRFFSRQAWHFVIILLMTLNAFFVALFVQCALYNLDEIYNELGLTAAVMVPLPMILSTLTLQQHIFRDFVLICSILHLDVRALGDAISHFHETVEMQYEFAATVLQCLNEGGHSIEYLETVVHSHDVNQSGYIEVNTLRAVLASVGLEFSQFRFISIVKLLFELRGTEVAHAQLFRLLTIVQQEFDQIEQEARLQRAGTLFDTDNGTRSMTTDEMASTQYSQSSAAFDLGSTDFAYAKTGTPTLRRGLTTGLFNLHYLQNESQRRQSMLRRSSSYNFIGSRSRVLSDMYNIRALAYSQENRGSKAATII</sequence>
<dbReference type="AlphaFoldDB" id="A0A9W6WP19"/>
<evidence type="ECO:0000256" key="1">
    <source>
        <dbReference type="ARBA" id="ARBA00004141"/>
    </source>
</evidence>
<dbReference type="InterPro" id="IPR004326">
    <property type="entry name" value="Mlo"/>
</dbReference>
<dbReference type="GO" id="GO:0016020">
    <property type="term" value="C:membrane"/>
    <property type="evidence" value="ECO:0007669"/>
    <property type="project" value="UniProtKB-SubCell"/>
</dbReference>
<dbReference type="GO" id="GO:0006952">
    <property type="term" value="P:defense response"/>
    <property type="evidence" value="ECO:0007669"/>
    <property type="project" value="UniProtKB-KW"/>
</dbReference>
<feature type="transmembrane region" description="Helical" evidence="8">
    <location>
        <begin position="241"/>
        <end position="263"/>
    </location>
</feature>
<evidence type="ECO:0000313" key="10">
    <source>
        <dbReference type="EMBL" id="GMF21175.1"/>
    </source>
</evidence>